<protein>
    <submittedName>
        <fullName evidence="1">Uncharacterized protein</fullName>
    </submittedName>
</protein>
<proteinExistence type="predicted"/>
<dbReference type="EnsemblMetazoa" id="tetur31g01740.1">
    <property type="protein sequence ID" value="tetur31g01740.1"/>
    <property type="gene ID" value="tetur31g01740"/>
</dbReference>
<dbReference type="AlphaFoldDB" id="T1L1H1"/>
<dbReference type="EMBL" id="CAEY01000898">
    <property type="status" value="NOT_ANNOTATED_CDS"/>
    <property type="molecule type" value="Genomic_DNA"/>
</dbReference>
<evidence type="ECO:0000313" key="1">
    <source>
        <dbReference type="EnsemblMetazoa" id="tetur31g01740.1"/>
    </source>
</evidence>
<accession>T1L1H1</accession>
<reference evidence="2" key="1">
    <citation type="submission" date="2011-08" db="EMBL/GenBank/DDBJ databases">
        <authorList>
            <person name="Rombauts S."/>
        </authorList>
    </citation>
    <scope>NUCLEOTIDE SEQUENCE</scope>
    <source>
        <strain evidence="2">London</strain>
    </source>
</reference>
<dbReference type="HOGENOM" id="CLU_3071310_0_0_1"/>
<organism evidence="1 2">
    <name type="scientific">Tetranychus urticae</name>
    <name type="common">Two-spotted spider mite</name>
    <dbReference type="NCBI Taxonomy" id="32264"/>
    <lineage>
        <taxon>Eukaryota</taxon>
        <taxon>Metazoa</taxon>
        <taxon>Ecdysozoa</taxon>
        <taxon>Arthropoda</taxon>
        <taxon>Chelicerata</taxon>
        <taxon>Arachnida</taxon>
        <taxon>Acari</taxon>
        <taxon>Acariformes</taxon>
        <taxon>Trombidiformes</taxon>
        <taxon>Prostigmata</taxon>
        <taxon>Eleutherengona</taxon>
        <taxon>Raphignathae</taxon>
        <taxon>Tetranychoidea</taxon>
        <taxon>Tetranychidae</taxon>
        <taxon>Tetranychus</taxon>
    </lineage>
</organism>
<sequence>MFRRLKLGFIFTSLDLGKALYLLLISLNDECPEYFPTVHTNFSMISSSSDDGK</sequence>
<reference evidence="1" key="2">
    <citation type="submission" date="2015-06" db="UniProtKB">
        <authorList>
            <consortium name="EnsemblMetazoa"/>
        </authorList>
    </citation>
    <scope>IDENTIFICATION</scope>
</reference>
<keyword evidence="2" id="KW-1185">Reference proteome</keyword>
<evidence type="ECO:0000313" key="2">
    <source>
        <dbReference type="Proteomes" id="UP000015104"/>
    </source>
</evidence>
<dbReference type="Proteomes" id="UP000015104">
    <property type="component" value="Unassembled WGS sequence"/>
</dbReference>
<name>T1L1H1_TETUR</name>